<dbReference type="CDD" id="cd15787">
    <property type="entry name" value="YycH_N"/>
    <property type="match status" value="1"/>
</dbReference>
<evidence type="ECO:0000259" key="1">
    <source>
        <dbReference type="Pfam" id="PF07435"/>
    </source>
</evidence>
<dbReference type="Pfam" id="PF07435">
    <property type="entry name" value="YycH"/>
    <property type="match status" value="1"/>
</dbReference>
<dbReference type="Proteomes" id="UP001493487">
    <property type="component" value="Unassembled WGS sequence"/>
</dbReference>
<dbReference type="InterPro" id="IPR009996">
    <property type="entry name" value="YycH"/>
</dbReference>
<proteinExistence type="predicted"/>
<comment type="caution">
    <text evidence="2">The sequence shown here is derived from an EMBL/GenBank/DDBJ whole genome shotgun (WGS) entry which is preliminary data.</text>
</comment>
<feature type="domain" description="Regulatory protein YycH" evidence="1">
    <location>
        <begin position="3"/>
        <end position="418"/>
    </location>
</feature>
<dbReference type="RefSeq" id="WP_232187835.1">
    <property type="nucleotide sequence ID" value="NZ_JAIOAP010000014.1"/>
</dbReference>
<keyword evidence="3" id="KW-1185">Reference proteome</keyword>
<dbReference type="Gene3D" id="3.30.310.160">
    <property type="entry name" value="YycH protein, domain 2"/>
    <property type="match status" value="1"/>
</dbReference>
<gene>
    <name evidence="2" type="primary">yycH</name>
    <name evidence="2" type="ORF">QJS35_24200</name>
</gene>
<sequence length="436" mass="49646">MIEKGKSVLLFLLVVVSLVQSYFLAYSMPYMEAKVKTELDYVKTEPLGTEEKVEKLIFPEQLVLHLGNDKHTVFYPSTLPYYKLIFEKLQSREFKGLTQSSINSVNWDQIRREDQGVELRFGRAVPFGLLQRIFKIDDFLFSRDSIDRIWIYASKGRDEVRTFFFSADGRNVYESLRADLTIGDVEGYVGFGQYWDPYTTEDGKLYIPEKPITRLLEMQVAFNRYTTDQMQDNLFFDPGITRTIQNSKTGPQFYTDGKRGLKVEQDGVWLSYTDPVAPTNAENDMIDNVMAAVSFVNQHGGWNGKHQLVKEIESETGSAIRFQQYYRDVPIVSGSSMNFGYMQLTLQQGVVSSYNRSLLVLGSDVTNKHSRQLPGGDQLRKLINNMDASGRNIEAIFPAFKPLLDKETVILSPVWAARLVTGEVVILSESGPVAIK</sequence>
<organism evidence="2 3">
    <name type="scientific">Cohnella silvisoli</name>
    <dbReference type="NCBI Taxonomy" id="2873699"/>
    <lineage>
        <taxon>Bacteria</taxon>
        <taxon>Bacillati</taxon>
        <taxon>Bacillota</taxon>
        <taxon>Bacilli</taxon>
        <taxon>Bacillales</taxon>
        <taxon>Paenibacillaceae</taxon>
        <taxon>Cohnella</taxon>
    </lineage>
</organism>
<name>A0ABV1KZN1_9BACL</name>
<protein>
    <submittedName>
        <fullName evidence="2">Two-component system activity regulator YycH</fullName>
    </submittedName>
</protein>
<reference evidence="2 3" key="1">
    <citation type="journal article" date="2023" name="Genome Announc.">
        <title>Pan-Genome Analyses of the Genus Cohnella and Proposal of the Novel Species Cohnella silvisoli sp. nov., Isolated from Forest Soil.</title>
        <authorList>
            <person name="Wang C."/>
            <person name="Mao L."/>
            <person name="Bao G."/>
            <person name="Zhu H."/>
        </authorList>
    </citation>
    <scope>NUCLEOTIDE SEQUENCE [LARGE SCALE GENOMIC DNA]</scope>
    <source>
        <strain evidence="2 3">NL03-T5-1</strain>
    </source>
</reference>
<dbReference type="EMBL" id="JASKHM010000015">
    <property type="protein sequence ID" value="MEQ4485493.1"/>
    <property type="molecule type" value="Genomic_DNA"/>
</dbReference>
<evidence type="ECO:0000313" key="3">
    <source>
        <dbReference type="Proteomes" id="UP001493487"/>
    </source>
</evidence>
<dbReference type="InterPro" id="IPR042274">
    <property type="entry name" value="YycH/YycI_2"/>
</dbReference>
<accession>A0ABV1KZN1</accession>
<evidence type="ECO:0000313" key="2">
    <source>
        <dbReference type="EMBL" id="MEQ4485493.1"/>
    </source>
</evidence>